<dbReference type="RefSeq" id="WP_015212843.1">
    <property type="nucleotide sequence ID" value="NC_019771.1"/>
</dbReference>
<dbReference type="STRING" id="272123.Anacy_0597"/>
<reference evidence="2" key="1">
    <citation type="journal article" date="2013" name="Proc. Natl. Acad. Sci. U.S.A.">
        <title>Improving the coverage of the cyanobacterial phylum using diversity-driven genome sequencing.</title>
        <authorList>
            <person name="Shih P.M."/>
            <person name="Wu D."/>
            <person name="Latifi A."/>
            <person name="Axen S.D."/>
            <person name="Fewer D.P."/>
            <person name="Talla E."/>
            <person name="Calteau A."/>
            <person name="Cai F."/>
            <person name="Tandeau de Marsac N."/>
            <person name="Rippka R."/>
            <person name="Herdman M."/>
            <person name="Sivonen K."/>
            <person name="Coursin T."/>
            <person name="Laurent T."/>
            <person name="Goodwin L."/>
            <person name="Nolan M."/>
            <person name="Davenport K.W."/>
            <person name="Han C.S."/>
            <person name="Rubin E.M."/>
            <person name="Eisen J.A."/>
            <person name="Woyke T."/>
            <person name="Gugger M."/>
            <person name="Kerfeld C.A."/>
        </authorList>
    </citation>
    <scope>NUCLEOTIDE SEQUENCE [LARGE SCALE GENOMIC DNA]</scope>
    <source>
        <strain evidence="2">ATCC 27899 / PCC 7122</strain>
    </source>
</reference>
<gene>
    <name evidence="1" type="ordered locus">Anacy_0597</name>
</gene>
<organism evidence="1 2">
    <name type="scientific">Anabaena cylindrica (strain ATCC 27899 / PCC 7122)</name>
    <dbReference type="NCBI Taxonomy" id="272123"/>
    <lineage>
        <taxon>Bacteria</taxon>
        <taxon>Bacillati</taxon>
        <taxon>Cyanobacteriota</taxon>
        <taxon>Cyanophyceae</taxon>
        <taxon>Nostocales</taxon>
        <taxon>Nostocaceae</taxon>
        <taxon>Anabaena</taxon>
    </lineage>
</organism>
<evidence type="ECO:0000313" key="1">
    <source>
        <dbReference type="EMBL" id="AFZ56190.1"/>
    </source>
</evidence>
<dbReference type="OrthoDB" id="449723at2"/>
<name>K9ZCX1_ANACC</name>
<sequence>MSSTLNDRFDKTIKSLWDKIGRFGSWTSDLEKRKYIHEKLQYFHATHSDDNEHITDIFMSLPSGYNLLKSALEWESPKIGKESLPYKLRETHIVRGIQWKLVIAHGGFETIAKTLMNDQNRGFHPSTIQQFIEKCDLPIYNSLKPPIGTHKLDLWLNKPVAENEHNAIITFLGLERGDATIIKNWIIESQEIDSWDKVVQLSKALRNATAHGALSATKVFDWDLVDKMEIITENLGEIAIAGLNKLIE</sequence>
<evidence type="ECO:0000313" key="2">
    <source>
        <dbReference type="Proteomes" id="UP000010474"/>
    </source>
</evidence>
<dbReference type="PATRIC" id="fig|272123.3.peg.652"/>
<dbReference type="KEGG" id="acy:Anacy_0597"/>
<proteinExistence type="predicted"/>
<dbReference type="eggNOG" id="ENOG5033V9V">
    <property type="taxonomic scope" value="Bacteria"/>
</dbReference>
<dbReference type="AlphaFoldDB" id="K9ZCX1"/>
<protein>
    <submittedName>
        <fullName evidence="1">Uncharacterized protein</fullName>
    </submittedName>
</protein>
<dbReference type="HOGENOM" id="CLU_1123527_0_0_3"/>
<accession>K9ZCX1</accession>
<dbReference type="EMBL" id="CP003659">
    <property type="protein sequence ID" value="AFZ56190.1"/>
    <property type="molecule type" value="Genomic_DNA"/>
</dbReference>
<dbReference type="Proteomes" id="UP000010474">
    <property type="component" value="Chromosome"/>
</dbReference>
<keyword evidence="2" id="KW-1185">Reference proteome</keyword>